<dbReference type="AlphaFoldDB" id="A0A2T2ZZY0"/>
<evidence type="ECO:0000313" key="2">
    <source>
        <dbReference type="EMBL" id="PSR80272.1"/>
    </source>
</evidence>
<name>A0A2T2ZZY0_9PEZI</name>
<protein>
    <submittedName>
        <fullName evidence="2">Uncharacterized protein</fullName>
    </submittedName>
</protein>
<dbReference type="Proteomes" id="UP000241462">
    <property type="component" value="Unassembled WGS sequence"/>
</dbReference>
<dbReference type="InParanoid" id="A0A2T2ZZY0"/>
<organism evidence="2 3">
    <name type="scientific">Coniella lustricola</name>
    <dbReference type="NCBI Taxonomy" id="2025994"/>
    <lineage>
        <taxon>Eukaryota</taxon>
        <taxon>Fungi</taxon>
        <taxon>Dikarya</taxon>
        <taxon>Ascomycota</taxon>
        <taxon>Pezizomycotina</taxon>
        <taxon>Sordariomycetes</taxon>
        <taxon>Sordariomycetidae</taxon>
        <taxon>Diaporthales</taxon>
        <taxon>Schizoparmaceae</taxon>
        <taxon>Coniella</taxon>
    </lineage>
</organism>
<accession>A0A2T2ZZY0</accession>
<evidence type="ECO:0000256" key="1">
    <source>
        <dbReference type="SAM" id="MobiDB-lite"/>
    </source>
</evidence>
<feature type="region of interest" description="Disordered" evidence="1">
    <location>
        <begin position="137"/>
        <end position="167"/>
    </location>
</feature>
<keyword evidence="3" id="KW-1185">Reference proteome</keyword>
<sequence>MTHHVKIDFAFGQAANQIHETDLSSTFVKRLWVSSVLLDADGLSPEYTTLNVLVPRRCDLLKNLPTLSDRNRLEFMLTPCKSSGGASAYGNAVYDELFHEDTWTSSKKKQKNQSFDSAESRCGIASRWKIMASKGKPEKDSIWHSSTAAEAYPDERETTSRRSSSLQRHGGCFTQVARVGCEFNSCLHVRLHQDTSTKTLTRAPVVSTQTVHRSPRPR</sequence>
<reference evidence="2 3" key="1">
    <citation type="journal article" date="2018" name="Mycol. Prog.">
        <title>Coniella lustricola, a new species from submerged detritus.</title>
        <authorList>
            <person name="Raudabaugh D.B."/>
            <person name="Iturriaga T."/>
            <person name="Carver A."/>
            <person name="Mondo S."/>
            <person name="Pangilinan J."/>
            <person name="Lipzen A."/>
            <person name="He G."/>
            <person name="Amirebrahimi M."/>
            <person name="Grigoriev I.V."/>
            <person name="Miller A.N."/>
        </authorList>
    </citation>
    <scope>NUCLEOTIDE SEQUENCE [LARGE SCALE GENOMIC DNA]</scope>
    <source>
        <strain evidence="2 3">B22-T-1</strain>
    </source>
</reference>
<proteinExistence type="predicted"/>
<dbReference type="EMBL" id="KZ678535">
    <property type="protein sequence ID" value="PSR80272.1"/>
    <property type="molecule type" value="Genomic_DNA"/>
</dbReference>
<gene>
    <name evidence="2" type="ORF">BD289DRAFT_70472</name>
</gene>
<evidence type="ECO:0000313" key="3">
    <source>
        <dbReference type="Proteomes" id="UP000241462"/>
    </source>
</evidence>